<dbReference type="Proteomes" id="UP000482671">
    <property type="component" value="Unassembled WGS sequence"/>
</dbReference>
<dbReference type="EC" id="3.2.1.52" evidence="2"/>
<proteinExistence type="predicted"/>
<evidence type="ECO:0000313" key="12">
    <source>
        <dbReference type="Proteomes" id="UP000482671"/>
    </source>
</evidence>
<dbReference type="Proteomes" id="UP000286260">
    <property type="component" value="Unassembled WGS sequence"/>
</dbReference>
<dbReference type="EMBL" id="WNCN01000006">
    <property type="protein sequence ID" value="MTU39034.1"/>
    <property type="molecule type" value="Genomic_DNA"/>
</dbReference>
<evidence type="ECO:0000256" key="4">
    <source>
        <dbReference type="ARBA" id="ARBA00023295"/>
    </source>
</evidence>
<organism evidence="9 10">
    <name type="scientific">Parabacteroides merdae</name>
    <dbReference type="NCBI Taxonomy" id="46503"/>
    <lineage>
        <taxon>Bacteria</taxon>
        <taxon>Pseudomonadati</taxon>
        <taxon>Bacteroidota</taxon>
        <taxon>Bacteroidia</taxon>
        <taxon>Bacteroidales</taxon>
        <taxon>Tannerellaceae</taxon>
        <taxon>Parabacteroides</taxon>
    </lineage>
</organism>
<dbReference type="Gene3D" id="3.30.379.10">
    <property type="entry name" value="Chitobiase/beta-hexosaminidase domain 2-like"/>
    <property type="match status" value="1"/>
</dbReference>
<dbReference type="EMBL" id="WNDD01000035">
    <property type="protein sequence ID" value="MTV03844.1"/>
    <property type="molecule type" value="Genomic_DNA"/>
</dbReference>
<evidence type="ECO:0000256" key="3">
    <source>
        <dbReference type="ARBA" id="ARBA00022801"/>
    </source>
</evidence>
<dbReference type="GO" id="GO:0030203">
    <property type="term" value="P:glycosaminoglycan metabolic process"/>
    <property type="evidence" value="ECO:0007669"/>
    <property type="project" value="TreeGrafter"/>
</dbReference>
<comment type="caution">
    <text evidence="9">The sequence shown here is derived from an EMBL/GenBank/DDBJ whole genome shotgun (WGS) entry which is preliminary data.</text>
</comment>
<sequence>MKKYKLITYMLLFAGCLSAQDNLSALLPMPNQVKQIESKKDFIISGKTTIQTNLPEDAFCIAELKDILRQRTGKTPTLSSSGSGSSVIRLILDPSVKGDGHYLLSVSEKTVSIKGATQGSILYGLMTLDQILLGDVCRTLSGKIAPIEIDDQPRFSYRSLMSEEKILVSGTNFFTQADNFRNRLNKLMVTFENLMNIPTFTTGF</sequence>
<reference evidence="9 10" key="1">
    <citation type="submission" date="2018-08" db="EMBL/GenBank/DDBJ databases">
        <title>A genome reference for cultivated species of the human gut microbiota.</title>
        <authorList>
            <person name="Zou Y."/>
            <person name="Xue W."/>
            <person name="Luo G."/>
        </authorList>
    </citation>
    <scope>NUCLEOTIDE SEQUENCE [LARGE SCALE GENOMIC DNA]</scope>
    <source>
        <strain evidence="9 10">AM34-17</strain>
    </source>
</reference>
<evidence type="ECO:0000256" key="5">
    <source>
        <dbReference type="SAM" id="SignalP"/>
    </source>
</evidence>
<evidence type="ECO:0000313" key="7">
    <source>
        <dbReference type="EMBL" id="MTU39034.1"/>
    </source>
</evidence>
<dbReference type="InterPro" id="IPR029018">
    <property type="entry name" value="Hex-like_dom2"/>
</dbReference>
<dbReference type="Proteomes" id="UP000434916">
    <property type="component" value="Unassembled WGS sequence"/>
</dbReference>
<accession>A0A3E4ZWC2</accession>
<evidence type="ECO:0000256" key="2">
    <source>
        <dbReference type="ARBA" id="ARBA00012663"/>
    </source>
</evidence>
<dbReference type="Pfam" id="PF02838">
    <property type="entry name" value="Glyco_hydro_20b"/>
    <property type="match status" value="1"/>
</dbReference>
<evidence type="ECO:0000259" key="6">
    <source>
        <dbReference type="Pfam" id="PF02838"/>
    </source>
</evidence>
<name>A0A3E4ZWC2_9BACT</name>
<dbReference type="EMBL" id="QSII01000006">
    <property type="protein sequence ID" value="RHC88106.1"/>
    <property type="molecule type" value="Genomic_DNA"/>
</dbReference>
<dbReference type="GO" id="GO:0016020">
    <property type="term" value="C:membrane"/>
    <property type="evidence" value="ECO:0007669"/>
    <property type="project" value="TreeGrafter"/>
</dbReference>
<feature type="domain" description="Beta-hexosaminidase bacterial type N-terminal" evidence="6">
    <location>
        <begin position="25"/>
        <end position="151"/>
    </location>
</feature>
<comment type="catalytic activity">
    <reaction evidence="1">
        <text>Hydrolysis of terminal non-reducing N-acetyl-D-hexosamine residues in N-acetyl-beta-D-hexosaminides.</text>
        <dbReference type="EC" id="3.2.1.52"/>
    </reaction>
</comment>
<dbReference type="PANTHER" id="PTHR22600">
    <property type="entry name" value="BETA-HEXOSAMINIDASE"/>
    <property type="match status" value="1"/>
</dbReference>
<reference evidence="11 12" key="2">
    <citation type="journal article" date="2019" name="Nat. Med.">
        <title>A library of human gut bacterial isolates paired with longitudinal multiomics data enables mechanistic microbiome research.</title>
        <authorList>
            <person name="Poyet M."/>
            <person name="Groussin M."/>
            <person name="Gibbons S.M."/>
            <person name="Avila-Pacheco J."/>
            <person name="Jiang X."/>
            <person name="Kearney S.M."/>
            <person name="Perrotta A.R."/>
            <person name="Berdy B."/>
            <person name="Zhao S."/>
            <person name="Lieberman T.D."/>
            <person name="Swanson P.K."/>
            <person name="Smith M."/>
            <person name="Roesemann S."/>
            <person name="Alexander J.E."/>
            <person name="Rich S.A."/>
            <person name="Livny J."/>
            <person name="Vlamakis H."/>
            <person name="Clish C."/>
            <person name="Bullock K."/>
            <person name="Deik A."/>
            <person name="Scott J."/>
            <person name="Pierce K.A."/>
            <person name="Xavier R.J."/>
            <person name="Alm E.J."/>
        </authorList>
    </citation>
    <scope>NUCLEOTIDE SEQUENCE [LARGE SCALE GENOMIC DNA]</scope>
    <source>
        <strain evidence="8 12">BIOML-A11</strain>
        <strain evidence="7 11">BIOML-A29</strain>
    </source>
</reference>
<dbReference type="PANTHER" id="PTHR22600:SF57">
    <property type="entry name" value="BETA-N-ACETYLHEXOSAMINIDASE"/>
    <property type="match status" value="1"/>
</dbReference>
<dbReference type="PROSITE" id="PS51257">
    <property type="entry name" value="PROKAR_LIPOPROTEIN"/>
    <property type="match status" value="1"/>
</dbReference>
<gene>
    <name evidence="9" type="ORF">DW828_06280</name>
    <name evidence="7" type="ORF">GMD82_05865</name>
    <name evidence="8" type="ORF">GME02_19865</name>
</gene>
<dbReference type="GO" id="GO:0004563">
    <property type="term" value="F:beta-N-acetylhexosaminidase activity"/>
    <property type="evidence" value="ECO:0007669"/>
    <property type="project" value="UniProtKB-EC"/>
</dbReference>
<feature type="signal peptide" evidence="5">
    <location>
        <begin position="1"/>
        <end position="19"/>
    </location>
</feature>
<protein>
    <recommendedName>
        <fullName evidence="2">beta-N-acetylhexosaminidase</fullName>
        <ecNumber evidence="2">3.2.1.52</ecNumber>
    </recommendedName>
</protein>
<dbReference type="InterPro" id="IPR015882">
    <property type="entry name" value="HEX_bac_N"/>
</dbReference>
<keyword evidence="3" id="KW-0378">Hydrolase</keyword>
<dbReference type="InterPro" id="IPR025705">
    <property type="entry name" value="Beta_hexosaminidase_sua/sub"/>
</dbReference>
<dbReference type="RefSeq" id="WP_046451508.1">
    <property type="nucleotide sequence ID" value="NZ_BAABZJ010000001.1"/>
</dbReference>
<keyword evidence="5" id="KW-0732">Signal</keyword>
<keyword evidence="11" id="KW-1185">Reference proteome</keyword>
<feature type="chain" id="PRO_5044593097" description="beta-N-acetylhexosaminidase" evidence="5">
    <location>
        <begin position="20"/>
        <end position="204"/>
    </location>
</feature>
<evidence type="ECO:0000313" key="8">
    <source>
        <dbReference type="EMBL" id="MTV03844.1"/>
    </source>
</evidence>
<evidence type="ECO:0000313" key="11">
    <source>
        <dbReference type="Proteomes" id="UP000434916"/>
    </source>
</evidence>
<evidence type="ECO:0000313" key="9">
    <source>
        <dbReference type="EMBL" id="RHC88106.1"/>
    </source>
</evidence>
<dbReference type="AlphaFoldDB" id="A0A3E4ZWC2"/>
<dbReference type="GO" id="GO:0005975">
    <property type="term" value="P:carbohydrate metabolic process"/>
    <property type="evidence" value="ECO:0007669"/>
    <property type="project" value="InterPro"/>
</dbReference>
<evidence type="ECO:0000256" key="1">
    <source>
        <dbReference type="ARBA" id="ARBA00001231"/>
    </source>
</evidence>
<dbReference type="STRING" id="46503.ERS852463_00308"/>
<keyword evidence="4" id="KW-0326">Glycosidase</keyword>
<evidence type="ECO:0000313" key="10">
    <source>
        <dbReference type="Proteomes" id="UP000286260"/>
    </source>
</evidence>
<dbReference type="SUPFAM" id="SSF55545">
    <property type="entry name" value="beta-N-acetylhexosaminidase-like domain"/>
    <property type="match status" value="1"/>
</dbReference>